<dbReference type="PRINTS" id="PR00380">
    <property type="entry name" value="KINESINHEAVY"/>
</dbReference>
<evidence type="ECO:0000256" key="3">
    <source>
        <dbReference type="ARBA" id="ARBA00022701"/>
    </source>
</evidence>
<reference evidence="11 12" key="1">
    <citation type="submission" date="2016-08" db="EMBL/GenBank/DDBJ databases">
        <title>A Parts List for Fungal Cellulosomes Revealed by Comparative Genomics.</title>
        <authorList>
            <consortium name="DOE Joint Genome Institute"/>
            <person name="Haitjema C.H."/>
            <person name="Gilmore S.P."/>
            <person name="Henske J.K."/>
            <person name="Solomon K.V."/>
            <person name="De Groot R."/>
            <person name="Kuo A."/>
            <person name="Mondo S.J."/>
            <person name="Salamov A.A."/>
            <person name="Labutti K."/>
            <person name="Zhao Z."/>
            <person name="Chiniquy J."/>
            <person name="Barry K."/>
            <person name="Brewer H.M."/>
            <person name="Purvine S.O."/>
            <person name="Wright A.T."/>
            <person name="Boxma B."/>
            <person name="Van Alen T."/>
            <person name="Hackstein J.H."/>
            <person name="Baker S.E."/>
            <person name="Grigoriev I.V."/>
            <person name="O'Malley M.A."/>
        </authorList>
    </citation>
    <scope>NUCLEOTIDE SEQUENCE [LARGE SCALE GENOMIC DNA]</scope>
    <source>
        <strain evidence="11 12">G1</strain>
    </source>
</reference>
<dbReference type="STRING" id="1754190.A0A1Y2FT83"/>
<dbReference type="GO" id="GO:0005874">
    <property type="term" value="C:microtubule"/>
    <property type="evidence" value="ECO:0007669"/>
    <property type="project" value="UniProtKB-KW"/>
</dbReference>
<dbReference type="InterPro" id="IPR036961">
    <property type="entry name" value="Kinesin_motor_dom_sf"/>
</dbReference>
<dbReference type="PANTHER" id="PTHR47971:SF8">
    <property type="entry name" value="KINESIN-LIKE PROTEIN"/>
    <property type="match status" value="1"/>
</dbReference>
<dbReference type="GO" id="GO:0008017">
    <property type="term" value="F:microtubule binding"/>
    <property type="evidence" value="ECO:0007669"/>
    <property type="project" value="InterPro"/>
</dbReference>
<dbReference type="Gene3D" id="3.40.850.10">
    <property type="entry name" value="Kinesin motor domain"/>
    <property type="match status" value="1"/>
</dbReference>
<accession>A0A1Y2FT83</accession>
<protein>
    <recommendedName>
        <fullName evidence="9">Kinesin-like protein</fullName>
    </recommendedName>
</protein>
<dbReference type="CDD" id="cd01367">
    <property type="entry name" value="KISc_KIF2_like"/>
    <property type="match status" value="1"/>
</dbReference>
<comment type="similarity">
    <text evidence="8 9">Belongs to the TRAFAC class myosin-kinesin ATPase superfamily. Kinesin family.</text>
</comment>
<evidence type="ECO:0000313" key="12">
    <source>
        <dbReference type="Proteomes" id="UP000193920"/>
    </source>
</evidence>
<keyword evidence="3 9" id="KW-0493">Microtubule</keyword>
<proteinExistence type="inferred from homology"/>
<keyword evidence="7" id="KW-0206">Cytoskeleton</keyword>
<keyword evidence="4 8" id="KW-0547">Nucleotide-binding</keyword>
<dbReference type="InterPro" id="IPR001752">
    <property type="entry name" value="Kinesin_motor_dom"/>
</dbReference>
<evidence type="ECO:0000313" key="11">
    <source>
        <dbReference type="EMBL" id="ORY87220.1"/>
    </source>
</evidence>
<sequence>MNLNLILLLIKENNWINKEIDDESSIKICVRKRPLNNKERSLNTFDIITTKTGKYPNSQLYLHEPKTSVNMSKTIENHEFYFDYVYDEESTNKMIYLDIAKPLVENFFNGGKVTFFAYGQTGSGKTHTIFGPSGGIYEYVCKDVFQRIDEKLEDDTDTKYILSLCFFEIYGGKVYDLFNGRSKVNMLEDKNGDMQILGLKEIPVETYDDLQELLILGSQARTTGSTEANPDSSRSHAIFQMTLYTFPKKRNSDSKYNDPAFLLQQQQHVGIGGSSNDTYGLNVFGRFLLIDLAGSERGEDTGNISRQARIEGAEINKSLLALKECIRALHMNSNHIPFRGSKLTQILRDSLVGNNSRSVMVATISPSSKSCDHSLNTLRYANRIKSYKSCGKPVGKYIYIYLL</sequence>
<dbReference type="InterPro" id="IPR027640">
    <property type="entry name" value="Kinesin-like_fam"/>
</dbReference>
<comment type="subcellular location">
    <subcellularLocation>
        <location evidence="1">Cytoplasm</location>
        <location evidence="1">Cytoskeleton</location>
    </subcellularLocation>
</comment>
<dbReference type="AlphaFoldDB" id="A0A1Y2FT83"/>
<evidence type="ECO:0000256" key="4">
    <source>
        <dbReference type="ARBA" id="ARBA00022741"/>
    </source>
</evidence>
<dbReference type="Proteomes" id="UP000193920">
    <property type="component" value="Unassembled WGS sequence"/>
</dbReference>
<dbReference type="PROSITE" id="PS50067">
    <property type="entry name" value="KINESIN_MOTOR_2"/>
    <property type="match status" value="1"/>
</dbReference>
<evidence type="ECO:0000256" key="1">
    <source>
        <dbReference type="ARBA" id="ARBA00004245"/>
    </source>
</evidence>
<keyword evidence="2" id="KW-0963">Cytoplasm</keyword>
<dbReference type="PROSITE" id="PS00411">
    <property type="entry name" value="KINESIN_MOTOR_1"/>
    <property type="match status" value="1"/>
</dbReference>
<evidence type="ECO:0000256" key="6">
    <source>
        <dbReference type="ARBA" id="ARBA00023175"/>
    </source>
</evidence>
<dbReference type="Pfam" id="PF00225">
    <property type="entry name" value="Kinesin"/>
    <property type="match status" value="1"/>
</dbReference>
<evidence type="ECO:0000256" key="8">
    <source>
        <dbReference type="PROSITE-ProRule" id="PRU00283"/>
    </source>
</evidence>
<name>A0A1Y2FT83_9FUNG</name>
<keyword evidence="12" id="KW-1185">Reference proteome</keyword>
<feature type="binding site" evidence="8">
    <location>
        <begin position="119"/>
        <end position="126"/>
    </location>
    <ligand>
        <name>ATP</name>
        <dbReference type="ChEBI" id="CHEBI:30616"/>
    </ligand>
</feature>
<evidence type="ECO:0000256" key="2">
    <source>
        <dbReference type="ARBA" id="ARBA00022490"/>
    </source>
</evidence>
<gene>
    <name evidence="11" type="ORF">LY90DRAFT_394516</name>
</gene>
<dbReference type="GO" id="GO:0007018">
    <property type="term" value="P:microtubule-based movement"/>
    <property type="evidence" value="ECO:0007669"/>
    <property type="project" value="InterPro"/>
</dbReference>
<evidence type="ECO:0000256" key="5">
    <source>
        <dbReference type="ARBA" id="ARBA00022840"/>
    </source>
</evidence>
<evidence type="ECO:0000256" key="9">
    <source>
        <dbReference type="RuleBase" id="RU000394"/>
    </source>
</evidence>
<dbReference type="GO" id="GO:0005524">
    <property type="term" value="F:ATP binding"/>
    <property type="evidence" value="ECO:0007669"/>
    <property type="project" value="UniProtKB-UniRule"/>
</dbReference>
<comment type="caution">
    <text evidence="11">The sequence shown here is derived from an EMBL/GenBank/DDBJ whole genome shotgun (WGS) entry which is preliminary data.</text>
</comment>
<dbReference type="GO" id="GO:0003777">
    <property type="term" value="F:microtubule motor activity"/>
    <property type="evidence" value="ECO:0007669"/>
    <property type="project" value="InterPro"/>
</dbReference>
<dbReference type="SMART" id="SM00129">
    <property type="entry name" value="KISc"/>
    <property type="match status" value="1"/>
</dbReference>
<dbReference type="SUPFAM" id="SSF52540">
    <property type="entry name" value="P-loop containing nucleoside triphosphate hydrolases"/>
    <property type="match status" value="1"/>
</dbReference>
<organism evidence="11 12">
    <name type="scientific">Neocallimastix californiae</name>
    <dbReference type="NCBI Taxonomy" id="1754190"/>
    <lineage>
        <taxon>Eukaryota</taxon>
        <taxon>Fungi</taxon>
        <taxon>Fungi incertae sedis</taxon>
        <taxon>Chytridiomycota</taxon>
        <taxon>Chytridiomycota incertae sedis</taxon>
        <taxon>Neocallimastigomycetes</taxon>
        <taxon>Neocallimastigales</taxon>
        <taxon>Neocallimastigaceae</taxon>
        <taxon>Neocallimastix</taxon>
    </lineage>
</organism>
<dbReference type="OrthoDB" id="3176171at2759"/>
<dbReference type="PANTHER" id="PTHR47971">
    <property type="entry name" value="KINESIN-RELATED PROTEIN 6"/>
    <property type="match status" value="1"/>
</dbReference>
<evidence type="ECO:0000256" key="7">
    <source>
        <dbReference type="ARBA" id="ARBA00023212"/>
    </source>
</evidence>
<dbReference type="EMBL" id="MCOG01000001">
    <property type="protein sequence ID" value="ORY87220.1"/>
    <property type="molecule type" value="Genomic_DNA"/>
</dbReference>
<keyword evidence="5 8" id="KW-0067">ATP-binding</keyword>
<dbReference type="InterPro" id="IPR019821">
    <property type="entry name" value="Kinesin_motor_CS"/>
</dbReference>
<evidence type="ECO:0000259" key="10">
    <source>
        <dbReference type="PROSITE" id="PS50067"/>
    </source>
</evidence>
<dbReference type="InterPro" id="IPR027417">
    <property type="entry name" value="P-loop_NTPase"/>
</dbReference>
<keyword evidence="6 8" id="KW-0505">Motor protein</keyword>
<dbReference type="GO" id="GO:0007019">
    <property type="term" value="P:microtubule depolymerization"/>
    <property type="evidence" value="ECO:0007669"/>
    <property type="project" value="TreeGrafter"/>
</dbReference>
<feature type="domain" description="Kinesin motor" evidence="10">
    <location>
        <begin position="25"/>
        <end position="387"/>
    </location>
</feature>